<feature type="non-terminal residue" evidence="1">
    <location>
        <position position="387"/>
    </location>
</feature>
<keyword evidence="2" id="KW-1185">Reference proteome</keyword>
<organism evidence="1 2">
    <name type="scientific">Mycena chlorophos</name>
    <name type="common">Agaric fungus</name>
    <name type="synonym">Agaricus chlorophos</name>
    <dbReference type="NCBI Taxonomy" id="658473"/>
    <lineage>
        <taxon>Eukaryota</taxon>
        <taxon>Fungi</taxon>
        <taxon>Dikarya</taxon>
        <taxon>Basidiomycota</taxon>
        <taxon>Agaricomycotina</taxon>
        <taxon>Agaricomycetes</taxon>
        <taxon>Agaricomycetidae</taxon>
        <taxon>Agaricales</taxon>
        <taxon>Marasmiineae</taxon>
        <taxon>Mycenaceae</taxon>
        <taxon>Mycena</taxon>
    </lineage>
</organism>
<feature type="non-terminal residue" evidence="1">
    <location>
        <position position="1"/>
    </location>
</feature>
<dbReference type="Proteomes" id="UP000815677">
    <property type="component" value="Unassembled WGS sequence"/>
</dbReference>
<evidence type="ECO:0000313" key="1">
    <source>
        <dbReference type="EMBL" id="GAT43451.1"/>
    </source>
</evidence>
<proteinExistence type="predicted"/>
<sequence length="387" mass="44129">YEKIDLTLLNRLLRVILDHNLALHHCEEQHCAHRAREMAGPPSMPNNFLQYRDSEMKRDHRSGSTLPALPLSHLDPTYPNVTCISFNIICECHWGNQRSVPSEFRTRHQLELDLHVTVTEPLSFFSTSMSITHDTLTPPSFDSYGWNKTTLTFLHFPDDNTCRIKTIRISSHFDVPGVLSETIPDVNVAGSHIYAPFLLSDSDVDKIHPDDLWIPDLVDRAVRQQCVPHRVIQQTVEELRNVLETKLRGPLPDAKAIWLLIVPTTRSGLVVPPDNLDLGVAGKMAPNVAAKEGVQYVREQMQPSGFFNREQYPNHLREALPPDFFFGQFYVARCAMNWTKNAPEVEVDAMLQQEFPERRERQQVINYAHAVASKARIYPPNEASITA</sequence>
<protein>
    <submittedName>
        <fullName evidence="1">Uncharacterized protein</fullName>
    </submittedName>
</protein>
<accession>A0ABQ0L0Z8</accession>
<evidence type="ECO:0000313" key="2">
    <source>
        <dbReference type="Proteomes" id="UP000815677"/>
    </source>
</evidence>
<gene>
    <name evidence="1" type="ORF">MCHLO_01130</name>
</gene>
<reference evidence="1" key="1">
    <citation type="submission" date="2014-09" db="EMBL/GenBank/DDBJ databases">
        <title>Genome sequence of the luminous mushroom Mycena chlorophos for searching fungal bioluminescence genes.</title>
        <authorList>
            <person name="Tanaka Y."/>
            <person name="Kasuga D."/>
            <person name="Oba Y."/>
            <person name="Hase S."/>
            <person name="Sato K."/>
            <person name="Oba Y."/>
            <person name="Sakakibara Y."/>
        </authorList>
    </citation>
    <scope>NUCLEOTIDE SEQUENCE</scope>
</reference>
<dbReference type="EMBL" id="DF839020">
    <property type="protein sequence ID" value="GAT43451.1"/>
    <property type="molecule type" value="Genomic_DNA"/>
</dbReference>
<name>A0ABQ0L0Z8_MYCCL</name>